<evidence type="ECO:0000256" key="3">
    <source>
        <dbReference type="ARBA" id="ARBA00013194"/>
    </source>
</evidence>
<reference evidence="11 13" key="2">
    <citation type="submission" date="2018-03" db="EMBL/GenBank/DDBJ databases">
        <title>Genomic Encyclopedia of Archaeal and Bacterial Type Strains, Phase II (KMG-II): from individual species to whole genera.</title>
        <authorList>
            <person name="Goeker M."/>
        </authorList>
    </citation>
    <scope>NUCLEOTIDE SEQUENCE [LARGE SCALE GENOMIC DNA]</scope>
    <source>
        <strain evidence="11 13">DSM 25227</strain>
    </source>
</reference>
<evidence type="ECO:0000313" key="12">
    <source>
        <dbReference type="EMBL" id="SSA38411.1"/>
    </source>
</evidence>
<comment type="catalytic activity">
    <reaction evidence="1">
        <text>[protein]-peptidylproline (omega=180) = [protein]-peptidylproline (omega=0)</text>
        <dbReference type="Rhea" id="RHEA:16237"/>
        <dbReference type="Rhea" id="RHEA-COMP:10747"/>
        <dbReference type="Rhea" id="RHEA-COMP:10748"/>
        <dbReference type="ChEBI" id="CHEBI:83833"/>
        <dbReference type="ChEBI" id="CHEBI:83834"/>
        <dbReference type="EC" id="5.2.1.8"/>
    </reaction>
</comment>
<evidence type="ECO:0000256" key="9">
    <source>
        <dbReference type="SAM" id="SignalP"/>
    </source>
</evidence>
<evidence type="ECO:0000313" key="14">
    <source>
        <dbReference type="Proteomes" id="UP000251571"/>
    </source>
</evidence>
<dbReference type="Gene3D" id="3.10.50.40">
    <property type="match status" value="1"/>
</dbReference>
<keyword evidence="5 8" id="KW-0697">Rotamase</keyword>
<name>A0A2Y9A1J0_9RHOB</name>
<dbReference type="InterPro" id="IPR027304">
    <property type="entry name" value="Trigger_fact/SurA_dom_sf"/>
</dbReference>
<proteinExistence type="inferred from homology"/>
<dbReference type="EMBL" id="UETC01000001">
    <property type="protein sequence ID" value="SSA38411.1"/>
    <property type="molecule type" value="Genomic_DNA"/>
</dbReference>
<dbReference type="GO" id="GO:0003755">
    <property type="term" value="F:peptidyl-prolyl cis-trans isomerase activity"/>
    <property type="evidence" value="ECO:0007669"/>
    <property type="project" value="UniProtKB-KW"/>
</dbReference>
<dbReference type="Gene3D" id="1.10.8.1040">
    <property type="match status" value="1"/>
</dbReference>
<evidence type="ECO:0000256" key="1">
    <source>
        <dbReference type="ARBA" id="ARBA00000971"/>
    </source>
</evidence>
<feature type="signal peptide" evidence="9">
    <location>
        <begin position="1"/>
        <end position="20"/>
    </location>
</feature>
<evidence type="ECO:0000256" key="4">
    <source>
        <dbReference type="ARBA" id="ARBA00018370"/>
    </source>
</evidence>
<dbReference type="OrthoDB" id="14196at2"/>
<dbReference type="EMBL" id="QGDJ01000001">
    <property type="protein sequence ID" value="PWJ22133.1"/>
    <property type="molecule type" value="Genomic_DNA"/>
</dbReference>
<dbReference type="PANTHER" id="PTHR47245">
    <property type="entry name" value="PEPTIDYLPROLYL ISOMERASE"/>
    <property type="match status" value="1"/>
</dbReference>
<evidence type="ECO:0000256" key="8">
    <source>
        <dbReference type="PROSITE-ProRule" id="PRU00278"/>
    </source>
</evidence>
<evidence type="ECO:0000313" key="11">
    <source>
        <dbReference type="EMBL" id="PWJ22133.1"/>
    </source>
</evidence>
<dbReference type="RefSeq" id="WP_109562718.1">
    <property type="nucleotide sequence ID" value="NZ_QGDJ01000001.1"/>
</dbReference>
<gene>
    <name evidence="11" type="ORF">BCF38_101542</name>
    <name evidence="12" type="ORF">SAMN05421539_101542</name>
</gene>
<dbReference type="Pfam" id="PF00639">
    <property type="entry name" value="Rotamase"/>
    <property type="match status" value="1"/>
</dbReference>
<keyword evidence="13" id="KW-1185">Reference proteome</keyword>
<dbReference type="PROSITE" id="PS01096">
    <property type="entry name" value="PPIC_PPIASE_1"/>
    <property type="match status" value="1"/>
</dbReference>
<dbReference type="PROSITE" id="PS50198">
    <property type="entry name" value="PPIC_PPIASE_2"/>
    <property type="match status" value="1"/>
</dbReference>
<dbReference type="AlphaFoldDB" id="A0A2Y9A1J0"/>
<feature type="chain" id="PRO_5033338169" description="Parvulin-like PPIase" evidence="9">
    <location>
        <begin position="21"/>
        <end position="275"/>
    </location>
</feature>
<evidence type="ECO:0000259" key="10">
    <source>
        <dbReference type="PROSITE" id="PS50198"/>
    </source>
</evidence>
<dbReference type="InterPro" id="IPR000297">
    <property type="entry name" value="PPIase_PpiC"/>
</dbReference>
<organism evidence="12 14">
    <name type="scientific">Jannaschia seohaensis</name>
    <dbReference type="NCBI Taxonomy" id="475081"/>
    <lineage>
        <taxon>Bacteria</taxon>
        <taxon>Pseudomonadati</taxon>
        <taxon>Pseudomonadota</taxon>
        <taxon>Alphaproteobacteria</taxon>
        <taxon>Rhodobacterales</taxon>
        <taxon>Roseobacteraceae</taxon>
        <taxon>Jannaschia</taxon>
    </lineage>
</organism>
<comment type="similarity">
    <text evidence="2">Belongs to the PpiC/parvulin rotamase family.</text>
</comment>
<dbReference type="SUPFAM" id="SSF54534">
    <property type="entry name" value="FKBP-like"/>
    <property type="match status" value="1"/>
</dbReference>
<reference evidence="12 14" key="1">
    <citation type="submission" date="2016-10" db="EMBL/GenBank/DDBJ databases">
        <authorList>
            <person name="Cai Z."/>
        </authorList>
    </citation>
    <scope>NUCLEOTIDE SEQUENCE [LARGE SCALE GENOMIC DNA]</scope>
    <source>
        <strain evidence="12 14">DSM 25227</strain>
    </source>
</reference>
<evidence type="ECO:0000256" key="5">
    <source>
        <dbReference type="ARBA" id="ARBA00023110"/>
    </source>
</evidence>
<dbReference type="Proteomes" id="UP000251571">
    <property type="component" value="Unassembled WGS sequence"/>
</dbReference>
<dbReference type="InterPro" id="IPR050245">
    <property type="entry name" value="PrsA_foldase"/>
</dbReference>
<evidence type="ECO:0000313" key="13">
    <source>
        <dbReference type="Proteomes" id="UP000245839"/>
    </source>
</evidence>
<sequence>MTRLMTSAALVLALAAPAAAQDADTVLATVDGTEITLGHLIAMRARLPQQYQQLPDQVLYDGMLEQLIQQQVLADAARADMAKADELGLENEQRAFLAGRVIDRAATAPLEDGALQALYDETYGSAEPETEWNASHILVASEEEAQALVERLEGGADFAELARAESTGPSGPNGGALGWFGAGMMVPEFEAAVQGLEAGAVSAPVQTQFGWHVVKLNETRQKDAPPLEQVRAELESQLQSAAVDAEVSRLTEAANVTRAEVEIDPALIRDGGLLE</sequence>
<evidence type="ECO:0000256" key="2">
    <source>
        <dbReference type="ARBA" id="ARBA00007656"/>
    </source>
</evidence>
<protein>
    <recommendedName>
        <fullName evidence="4">Parvulin-like PPIase</fullName>
        <ecNumber evidence="3">5.2.1.8</ecNumber>
    </recommendedName>
    <alternativeName>
        <fullName evidence="6">Peptidyl-prolyl cis-trans isomerase plp</fullName>
    </alternativeName>
    <alternativeName>
        <fullName evidence="7">Rotamase plp</fullName>
    </alternativeName>
</protein>
<keyword evidence="8 12" id="KW-0413">Isomerase</keyword>
<dbReference type="PANTHER" id="PTHR47245:SF2">
    <property type="entry name" value="PEPTIDYL-PROLYL CIS-TRANS ISOMERASE HP_0175-RELATED"/>
    <property type="match status" value="1"/>
</dbReference>
<dbReference type="Proteomes" id="UP000245839">
    <property type="component" value="Unassembled WGS sequence"/>
</dbReference>
<evidence type="ECO:0000256" key="7">
    <source>
        <dbReference type="ARBA" id="ARBA00031484"/>
    </source>
</evidence>
<dbReference type="InterPro" id="IPR046357">
    <property type="entry name" value="PPIase_dom_sf"/>
</dbReference>
<accession>A0A2Y9A1J0</accession>
<dbReference type="InterPro" id="IPR023058">
    <property type="entry name" value="PPIase_PpiC_CS"/>
</dbReference>
<evidence type="ECO:0000256" key="6">
    <source>
        <dbReference type="ARBA" id="ARBA00030642"/>
    </source>
</evidence>
<dbReference type="EC" id="5.2.1.8" evidence="3"/>
<keyword evidence="9" id="KW-0732">Signal</keyword>
<dbReference type="SUPFAM" id="SSF109998">
    <property type="entry name" value="Triger factor/SurA peptide-binding domain-like"/>
    <property type="match status" value="1"/>
</dbReference>
<feature type="domain" description="PpiC" evidence="10">
    <location>
        <begin position="129"/>
        <end position="218"/>
    </location>
</feature>